<dbReference type="PROSITE" id="PS51192">
    <property type="entry name" value="HELICASE_ATP_BIND_1"/>
    <property type="match status" value="1"/>
</dbReference>
<dbReference type="SUPFAM" id="SSF52540">
    <property type="entry name" value="P-loop containing nucleoside triphosphate hydrolases"/>
    <property type="match status" value="1"/>
</dbReference>
<name>A0ABR0CMD1_9LAMI</name>
<dbReference type="InterPro" id="IPR014014">
    <property type="entry name" value="RNA_helicase_DEAD_Q_motif"/>
</dbReference>
<dbReference type="PANTHER" id="PTHR47959">
    <property type="entry name" value="ATP-DEPENDENT RNA HELICASE RHLE-RELATED"/>
    <property type="match status" value="1"/>
</dbReference>
<reference evidence="9 10" key="1">
    <citation type="journal article" date="2023" name="bioRxiv">
        <title>Genome report: Whole genome sequence and annotation of Penstemon davidsonii.</title>
        <authorList>
            <person name="Ostevik K.L."/>
            <person name="Alabady M."/>
            <person name="Zhang M."/>
            <person name="Rausher M.D."/>
        </authorList>
    </citation>
    <scope>NUCLEOTIDE SEQUENCE [LARGE SCALE GENOMIC DNA]</scope>
    <source>
        <strain evidence="9">DNT005</strain>
        <tissue evidence="9">Whole leaf</tissue>
    </source>
</reference>
<organism evidence="9 10">
    <name type="scientific">Penstemon davidsonii</name>
    <dbReference type="NCBI Taxonomy" id="160366"/>
    <lineage>
        <taxon>Eukaryota</taxon>
        <taxon>Viridiplantae</taxon>
        <taxon>Streptophyta</taxon>
        <taxon>Embryophyta</taxon>
        <taxon>Tracheophyta</taxon>
        <taxon>Spermatophyta</taxon>
        <taxon>Magnoliopsida</taxon>
        <taxon>eudicotyledons</taxon>
        <taxon>Gunneridae</taxon>
        <taxon>Pentapetalae</taxon>
        <taxon>asterids</taxon>
        <taxon>lamiids</taxon>
        <taxon>Lamiales</taxon>
        <taxon>Plantaginaceae</taxon>
        <taxon>Cheloneae</taxon>
        <taxon>Penstemon</taxon>
    </lineage>
</organism>
<protein>
    <recommendedName>
        <fullName evidence="11">RNA helicase</fullName>
    </recommendedName>
</protein>
<dbReference type="Gene3D" id="3.40.50.300">
    <property type="entry name" value="P-loop containing nucleotide triphosphate hydrolases"/>
    <property type="match status" value="1"/>
</dbReference>
<evidence type="ECO:0000256" key="3">
    <source>
        <dbReference type="ARBA" id="ARBA00022806"/>
    </source>
</evidence>
<feature type="region of interest" description="Disordered" evidence="6">
    <location>
        <begin position="16"/>
        <end position="51"/>
    </location>
</feature>
<evidence type="ECO:0000313" key="10">
    <source>
        <dbReference type="Proteomes" id="UP001291926"/>
    </source>
</evidence>
<dbReference type="Proteomes" id="UP001291926">
    <property type="component" value="Unassembled WGS sequence"/>
</dbReference>
<evidence type="ECO:0000259" key="8">
    <source>
        <dbReference type="PROSITE" id="PS51195"/>
    </source>
</evidence>
<keyword evidence="1" id="KW-0547">Nucleotide-binding</keyword>
<keyword evidence="2" id="KW-0378">Hydrolase</keyword>
<evidence type="ECO:0000256" key="6">
    <source>
        <dbReference type="SAM" id="MobiDB-lite"/>
    </source>
</evidence>
<keyword evidence="3" id="KW-0347">Helicase</keyword>
<feature type="domain" description="Helicase ATP-binding" evidence="7">
    <location>
        <begin position="84"/>
        <end position="135"/>
    </location>
</feature>
<gene>
    <name evidence="9" type="ORF">RD792_017224</name>
</gene>
<feature type="domain" description="DEAD-box RNA helicase Q" evidence="8">
    <location>
        <begin position="53"/>
        <end position="81"/>
    </location>
</feature>
<evidence type="ECO:0008006" key="11">
    <source>
        <dbReference type="Google" id="ProtNLM"/>
    </source>
</evidence>
<dbReference type="PROSITE" id="PS51195">
    <property type="entry name" value="Q_MOTIF"/>
    <property type="match status" value="1"/>
</dbReference>
<dbReference type="InterPro" id="IPR050079">
    <property type="entry name" value="DEAD_box_RNA_helicase"/>
</dbReference>
<dbReference type="InterPro" id="IPR027417">
    <property type="entry name" value="P-loop_NTPase"/>
</dbReference>
<sequence>MDQELIEVDDDFPLFSRKRKLKPSPKTPETLIPPKPPKPLQKELNPNPTPSNFTFSDLGLAEWAVNTCTELGMKHPTPVQHHCIPKIISGQDVMGLAQTGSGKTAAFALPILHHLAKDSFGVFALVITPIRELAY</sequence>
<dbReference type="PANTHER" id="PTHR47959:SF24">
    <property type="entry name" value="ATP-DEPENDENT RNA HELICASE"/>
    <property type="match status" value="1"/>
</dbReference>
<feature type="short sequence motif" description="Q motif" evidence="5">
    <location>
        <begin position="53"/>
        <end position="81"/>
    </location>
</feature>
<dbReference type="InterPro" id="IPR011545">
    <property type="entry name" value="DEAD/DEAH_box_helicase_dom"/>
</dbReference>
<evidence type="ECO:0000259" key="7">
    <source>
        <dbReference type="PROSITE" id="PS51192"/>
    </source>
</evidence>
<evidence type="ECO:0000313" key="9">
    <source>
        <dbReference type="EMBL" id="KAK4477959.1"/>
    </source>
</evidence>
<proteinExistence type="predicted"/>
<evidence type="ECO:0000256" key="1">
    <source>
        <dbReference type="ARBA" id="ARBA00022741"/>
    </source>
</evidence>
<evidence type="ECO:0000256" key="2">
    <source>
        <dbReference type="ARBA" id="ARBA00022801"/>
    </source>
</evidence>
<accession>A0ABR0CMD1</accession>
<keyword evidence="10" id="KW-1185">Reference proteome</keyword>
<evidence type="ECO:0000256" key="5">
    <source>
        <dbReference type="PROSITE-ProRule" id="PRU00552"/>
    </source>
</evidence>
<dbReference type="Pfam" id="PF00270">
    <property type="entry name" value="DEAD"/>
    <property type="match status" value="1"/>
</dbReference>
<keyword evidence="4" id="KW-0067">ATP-binding</keyword>
<dbReference type="InterPro" id="IPR014001">
    <property type="entry name" value="Helicase_ATP-bd"/>
</dbReference>
<evidence type="ECO:0000256" key="4">
    <source>
        <dbReference type="ARBA" id="ARBA00022840"/>
    </source>
</evidence>
<dbReference type="EMBL" id="JAYDYQ010002688">
    <property type="protein sequence ID" value="KAK4477959.1"/>
    <property type="molecule type" value="Genomic_DNA"/>
</dbReference>
<comment type="caution">
    <text evidence="9">The sequence shown here is derived from an EMBL/GenBank/DDBJ whole genome shotgun (WGS) entry which is preliminary data.</text>
</comment>